<protein>
    <submittedName>
        <fullName evidence="1">Uncharacterized protein</fullName>
    </submittedName>
</protein>
<dbReference type="Proteomes" id="UP000325424">
    <property type="component" value="Segment"/>
</dbReference>
<keyword evidence="2" id="KW-1185">Reference proteome</keyword>
<evidence type="ECO:0000313" key="2">
    <source>
        <dbReference type="Proteomes" id="UP000325424"/>
    </source>
</evidence>
<gene>
    <name evidence="1" type="ORF">CPT_Moby_224</name>
</gene>
<proteinExistence type="predicted"/>
<sequence length="280" mass="31500">MSIKSDKFWNKVIKEATERGVDLLSEINSAVSNRFDPKFIAVDLDGTITIFEKRPKIDSNEELFDANVFSVVPYTVDDTKGWKQSCAELQSVFNLLQKAPSKYPASEVMFQNFLSAQPLHDLENDIETINTFIERSGGDGLPIWIGFDTYETEDGHTRVQLGLYEGMPTLSVDRTSEEWLPGVTWRRLDCEDLVESFSAEGAGLMPWPDFLALAQKAWENLRRNNSVPDTPVTTPEKESEVVGDRDLRAEVIFALVRAGNNPDLIVPQAKEIVSFIVKGH</sequence>
<organism evidence="1 2">
    <name type="scientific">Stenotrophomonas phage Moby</name>
    <dbReference type="NCBI Taxonomy" id="2601680"/>
    <lineage>
        <taxon>Viruses</taxon>
        <taxon>Duplodnaviria</taxon>
        <taxon>Heunggongvirae</taxon>
        <taxon>Uroviricota</taxon>
        <taxon>Caudoviricetes</taxon>
        <taxon>Menderavirus</taxon>
        <taxon>Menderavirus moby</taxon>
    </lineage>
</organism>
<name>A0A5P8PMQ6_9CAUD</name>
<reference evidence="2" key="1">
    <citation type="submission" date="2019-06" db="EMBL/GenBank/DDBJ databases">
        <title>Complete genome sequence of Stenotrophomonas phage Moby.</title>
        <authorList>
            <person name="Vicary A."/>
            <person name="Newkirk H."/>
            <person name="Moreland R."/>
            <person name="Liu M."/>
            <person name="Ramsey J."/>
            <person name="Gonzalez C.F."/>
            <person name="Leavitt J."/>
        </authorList>
    </citation>
    <scope>NUCLEOTIDE SEQUENCE [LARGE SCALE GENOMIC DNA]</scope>
</reference>
<evidence type="ECO:0000313" key="1">
    <source>
        <dbReference type="EMBL" id="QFR57949.1"/>
    </source>
</evidence>
<accession>A0A5P8PMQ6</accession>
<dbReference type="EMBL" id="MN095772">
    <property type="protein sequence ID" value="QFR57949.1"/>
    <property type="molecule type" value="Genomic_DNA"/>
</dbReference>